<proteinExistence type="inferred from homology"/>
<evidence type="ECO:0000256" key="3">
    <source>
        <dbReference type="ARBA" id="ARBA00023002"/>
    </source>
</evidence>
<feature type="binding site" evidence="5">
    <location>
        <position position="102"/>
    </location>
    <ligand>
        <name>NAD(+)</name>
        <dbReference type="ChEBI" id="CHEBI:57540"/>
    </ligand>
</feature>
<dbReference type="OrthoDB" id="9815331at2"/>
<keyword evidence="5" id="KW-0520">NAD</keyword>
<dbReference type="PIRSF" id="PIRSF000105">
    <property type="entry name" value="HCDH"/>
    <property type="match status" value="1"/>
</dbReference>
<dbReference type="Pfam" id="PF02737">
    <property type="entry name" value="3HCDH_N"/>
    <property type="match status" value="1"/>
</dbReference>
<dbReference type="PROSITE" id="PS00067">
    <property type="entry name" value="3HCDH"/>
    <property type="match status" value="1"/>
</dbReference>
<accession>A0A3B0C414</accession>
<dbReference type="Proteomes" id="UP000282311">
    <property type="component" value="Unassembled WGS sequence"/>
</dbReference>
<reference evidence="8 9" key="1">
    <citation type="journal article" date="2007" name="Int. J. Syst. Evol. Microbiol.">
        <title>Paenibacillus ginsengarvi sp. nov., isolated from soil from ginseng cultivation.</title>
        <authorList>
            <person name="Yoon M.H."/>
            <person name="Ten L.N."/>
            <person name="Im W.T."/>
        </authorList>
    </citation>
    <scope>NUCLEOTIDE SEQUENCE [LARGE SCALE GENOMIC DNA]</scope>
    <source>
        <strain evidence="8 9">KCTC 13059</strain>
    </source>
</reference>
<evidence type="ECO:0000313" key="9">
    <source>
        <dbReference type="Proteomes" id="UP000282311"/>
    </source>
</evidence>
<dbReference type="PANTHER" id="PTHR48075:SF5">
    <property type="entry name" value="3-HYDROXYBUTYRYL-COA DEHYDROGENASE"/>
    <property type="match status" value="1"/>
</dbReference>
<evidence type="ECO:0000256" key="1">
    <source>
        <dbReference type="ARBA" id="ARBA00005086"/>
    </source>
</evidence>
<dbReference type="UniPathway" id="UPA00863"/>
<evidence type="ECO:0000313" key="8">
    <source>
        <dbReference type="EMBL" id="RKN79218.1"/>
    </source>
</evidence>
<evidence type="ECO:0000256" key="5">
    <source>
        <dbReference type="PIRSR" id="PIRSR000105-2"/>
    </source>
</evidence>
<name>A0A3B0C414_9BACL</name>
<feature type="site" description="Important for catalytic activity" evidence="4">
    <location>
        <position position="145"/>
    </location>
</feature>
<dbReference type="InterPro" id="IPR006176">
    <property type="entry name" value="3-OHacyl-CoA_DH_NAD-bd"/>
</dbReference>
<organism evidence="8 9">
    <name type="scientific">Paenibacillus ginsengarvi</name>
    <dbReference type="NCBI Taxonomy" id="400777"/>
    <lineage>
        <taxon>Bacteria</taxon>
        <taxon>Bacillati</taxon>
        <taxon>Bacillota</taxon>
        <taxon>Bacilli</taxon>
        <taxon>Bacillales</taxon>
        <taxon>Paenibacillaceae</taxon>
        <taxon>Paenibacillus</taxon>
    </lineage>
</organism>
<protein>
    <submittedName>
        <fullName evidence="8">3-hydroxyacyl-CoA dehydrogenase family protein</fullName>
    </submittedName>
</protein>
<dbReference type="Gene3D" id="3.40.50.720">
    <property type="entry name" value="NAD(P)-binding Rossmann-like Domain"/>
    <property type="match status" value="1"/>
</dbReference>
<feature type="domain" description="3-hydroxyacyl-CoA dehydrogenase C-terminal" evidence="6">
    <location>
        <begin position="192"/>
        <end position="290"/>
    </location>
</feature>
<evidence type="ECO:0000259" key="7">
    <source>
        <dbReference type="Pfam" id="PF02737"/>
    </source>
</evidence>
<keyword evidence="3" id="KW-0560">Oxidoreductase</keyword>
<evidence type="ECO:0000256" key="4">
    <source>
        <dbReference type="PIRSR" id="PIRSR000105-1"/>
    </source>
</evidence>
<dbReference type="GO" id="GO:0019605">
    <property type="term" value="P:butyrate metabolic process"/>
    <property type="evidence" value="ECO:0007669"/>
    <property type="project" value="UniProtKB-UniPathway"/>
</dbReference>
<feature type="binding site" evidence="5">
    <location>
        <position position="124"/>
    </location>
    <ligand>
        <name>NAD(+)</name>
        <dbReference type="ChEBI" id="CHEBI:57540"/>
    </ligand>
</feature>
<feature type="binding site" evidence="5">
    <location>
        <begin position="9"/>
        <end position="14"/>
    </location>
    <ligand>
        <name>NAD(+)</name>
        <dbReference type="ChEBI" id="CHEBI:57540"/>
    </ligand>
</feature>
<feature type="binding site" evidence="5">
    <location>
        <position position="282"/>
    </location>
    <ligand>
        <name>NAD(+)</name>
        <dbReference type="ChEBI" id="CHEBI:57540"/>
    </ligand>
</feature>
<dbReference type="InterPro" id="IPR006108">
    <property type="entry name" value="3HC_DH_C"/>
</dbReference>
<feature type="binding site" evidence="5">
    <location>
        <position position="148"/>
    </location>
    <ligand>
        <name>NAD(+)</name>
        <dbReference type="ChEBI" id="CHEBI:57540"/>
    </ligand>
</feature>
<comment type="similarity">
    <text evidence="2">Belongs to the 3-hydroxyacyl-CoA dehydrogenase family.</text>
</comment>
<dbReference type="PANTHER" id="PTHR48075">
    <property type="entry name" value="3-HYDROXYACYL-COA DEHYDROGENASE FAMILY PROTEIN"/>
    <property type="match status" value="1"/>
</dbReference>
<comment type="pathway">
    <text evidence="1">Lipid metabolism; butanoate metabolism.</text>
</comment>
<dbReference type="Pfam" id="PF00725">
    <property type="entry name" value="3HCDH"/>
    <property type="match status" value="1"/>
</dbReference>
<dbReference type="InterPro" id="IPR022694">
    <property type="entry name" value="3-OHacyl-CoA_DH"/>
</dbReference>
<evidence type="ECO:0000259" key="6">
    <source>
        <dbReference type="Pfam" id="PF00725"/>
    </source>
</evidence>
<feature type="binding site" evidence="5">
    <location>
        <position position="32"/>
    </location>
    <ligand>
        <name>NAD(+)</name>
        <dbReference type="ChEBI" id="CHEBI:57540"/>
    </ligand>
</feature>
<dbReference type="InterPro" id="IPR006180">
    <property type="entry name" value="3-OHacyl-CoA_DH_CS"/>
</dbReference>
<dbReference type="InterPro" id="IPR008927">
    <property type="entry name" value="6-PGluconate_DH-like_C_sf"/>
</dbReference>
<dbReference type="Gene3D" id="1.10.1040.10">
    <property type="entry name" value="N-(1-d-carboxylethyl)-l-norvaline Dehydrogenase, domain 2"/>
    <property type="match status" value="1"/>
</dbReference>
<sequence>MTVSIAVLGAGTMGSGIAELFAAHGFPVALYDPNGSVLFNVRQRLSERGISVAAAEGEPAAYGDAAKPAFGTGSVRLSSELADAVKGAGFVIEAGPEKLETKRELLHAIAPFLADDAIVASNTSTLPLESLAQGQTFANRLLIAHFFNPATVVPLVEVVGLPDTEPGVVERAAALMVSCGKAPVVLKKDCPGFIANRLQAAVLREACHLLSCGVADAEQIDRAMTEGPGLRWALNGPFAIADYGGLDIWEKVTSNLFPLLGGDREAPEVISASVRQGHLGFKSGAGFYEYGDGEARQREASRREQALLQLIRGRKGESES</sequence>
<dbReference type="AlphaFoldDB" id="A0A3B0C414"/>
<dbReference type="SUPFAM" id="SSF48179">
    <property type="entry name" value="6-phosphogluconate dehydrogenase C-terminal domain-like"/>
    <property type="match status" value="1"/>
</dbReference>
<evidence type="ECO:0000256" key="2">
    <source>
        <dbReference type="ARBA" id="ARBA00009463"/>
    </source>
</evidence>
<dbReference type="GO" id="GO:0070403">
    <property type="term" value="F:NAD+ binding"/>
    <property type="evidence" value="ECO:0007669"/>
    <property type="project" value="InterPro"/>
</dbReference>
<comment type="caution">
    <text evidence="8">The sequence shown here is derived from an EMBL/GenBank/DDBJ whole genome shotgun (WGS) entry which is preliminary data.</text>
</comment>
<gene>
    <name evidence="8" type="ORF">D7M11_21285</name>
</gene>
<dbReference type="RefSeq" id="WP_120749273.1">
    <property type="nucleotide sequence ID" value="NZ_RBAH01000016.1"/>
</dbReference>
<dbReference type="GO" id="GO:0016616">
    <property type="term" value="F:oxidoreductase activity, acting on the CH-OH group of donors, NAD or NADP as acceptor"/>
    <property type="evidence" value="ECO:0007669"/>
    <property type="project" value="InterPro"/>
</dbReference>
<feature type="binding site" evidence="5">
    <location>
        <position position="97"/>
    </location>
    <ligand>
        <name>NAD(+)</name>
        <dbReference type="ChEBI" id="CHEBI:57540"/>
    </ligand>
</feature>
<dbReference type="EMBL" id="RBAH01000016">
    <property type="protein sequence ID" value="RKN79218.1"/>
    <property type="molecule type" value="Genomic_DNA"/>
</dbReference>
<feature type="domain" description="3-hydroxyacyl-CoA dehydrogenase NAD binding" evidence="7">
    <location>
        <begin position="5"/>
        <end position="189"/>
    </location>
</feature>
<dbReference type="SUPFAM" id="SSF51735">
    <property type="entry name" value="NAD(P)-binding Rossmann-fold domains"/>
    <property type="match status" value="1"/>
</dbReference>
<dbReference type="InterPro" id="IPR013328">
    <property type="entry name" value="6PGD_dom2"/>
</dbReference>
<keyword evidence="9" id="KW-1185">Reference proteome</keyword>
<dbReference type="InterPro" id="IPR036291">
    <property type="entry name" value="NAD(P)-bd_dom_sf"/>
</dbReference>